<keyword evidence="7" id="KW-0597">Phosphoprotein</keyword>
<evidence type="ECO:0000256" key="12">
    <source>
        <dbReference type="ARBA" id="ARBA00041398"/>
    </source>
</evidence>
<comment type="catalytic activity">
    <reaction evidence="1">
        <text>alpha-D-glucose 1-phosphate = alpha-D-glucose 6-phosphate</text>
        <dbReference type="Rhea" id="RHEA:23536"/>
        <dbReference type="ChEBI" id="CHEBI:58225"/>
        <dbReference type="ChEBI" id="CHEBI:58601"/>
        <dbReference type="EC" id="5.4.2.2"/>
    </reaction>
</comment>
<dbReference type="Gene3D" id="3.40.120.10">
    <property type="entry name" value="Alpha-D-Glucose-1,6-Bisphosphate, subunit A, domain 3"/>
    <property type="match status" value="3"/>
</dbReference>
<dbReference type="SUPFAM" id="SSF53738">
    <property type="entry name" value="Phosphoglucomutase, first 3 domains"/>
    <property type="match status" value="3"/>
</dbReference>
<dbReference type="Pfam" id="PF00408">
    <property type="entry name" value="PGM_PMM_IV"/>
    <property type="match status" value="1"/>
</dbReference>
<dbReference type="GO" id="GO:0004614">
    <property type="term" value="F:phosphoglucomutase activity"/>
    <property type="evidence" value="ECO:0007669"/>
    <property type="project" value="UniProtKB-EC"/>
</dbReference>
<dbReference type="Pfam" id="PF02879">
    <property type="entry name" value="PGM_PMM_II"/>
    <property type="match status" value="1"/>
</dbReference>
<dbReference type="Pfam" id="PF02878">
    <property type="entry name" value="PGM_PMM_I"/>
    <property type="match status" value="1"/>
</dbReference>
<feature type="domain" description="Alpha-D-phosphohexomutase alpha/beta/alpha" evidence="17">
    <location>
        <begin position="210"/>
        <end position="314"/>
    </location>
</feature>
<evidence type="ECO:0000256" key="8">
    <source>
        <dbReference type="ARBA" id="ARBA00022723"/>
    </source>
</evidence>
<dbReference type="PANTHER" id="PTHR45745:SF1">
    <property type="entry name" value="PHOSPHOGLUCOMUTASE 2B-RELATED"/>
    <property type="match status" value="1"/>
</dbReference>
<feature type="domain" description="Alpha-D-phosphohexomutase alpha/beta/alpha" evidence="16">
    <location>
        <begin position="43"/>
        <end position="181"/>
    </location>
</feature>
<evidence type="ECO:0000256" key="5">
    <source>
        <dbReference type="ARBA" id="ARBA00010231"/>
    </source>
</evidence>
<sequence>MDAYEKFRFWLENEYFDEETRRELDEIKDNPKEIEERFYKDLEFGTGGLRGIIGAGTNRINVYTVRKASQGVANYISQKGEEAKKKGIVIAYDSRHKSPELALETAKVFAGNGIKAYLFDELRPTPELSFAVRELKASAGIVITASHNPKQYNGYKVYGEDGGQLPLEGSNAVLKEIDSIEDITKVTFMEKDEALEKGLIEIIGSQVDDSYISKLKTLSINPEIVKEVGKDFRIIYTPLHGTGNKPVRRILNETGFKNVLVVKEQELPDPDFSTVKSPNPEEKAAFALAIELAKKENVDLIIGTDPDCDRVGVVVRNAVGEYVVLTGNQTGCLLLEYILSQKKAKGELPPNGFVVKTIVTTELARKIADNYNVELVEVLTGFKFIGEQIKLLDEQGDKKYLFGFEESYGYLAGTFARDKDAVVASMLIAEMAAYYKSRNMSLYEGLQEIFEKYGYSLEGLTTFTLEGKSGLEKIKYTMNKLRTEEISKFGNFEAKAIRDYQEGYRYDIANNRKERLSLPQSDVLYYEISDGSWFCIRPSGTEPKIKIYYGVSESSLELSEKKLNELQDSVLSVVKEMLY</sequence>
<evidence type="ECO:0000256" key="11">
    <source>
        <dbReference type="ARBA" id="ARBA00039995"/>
    </source>
</evidence>
<evidence type="ECO:0000256" key="2">
    <source>
        <dbReference type="ARBA" id="ARBA00001946"/>
    </source>
</evidence>
<evidence type="ECO:0000313" key="19">
    <source>
        <dbReference type="EMBL" id="PNU01049.1"/>
    </source>
</evidence>
<comment type="similarity">
    <text evidence="5 14">Belongs to the phosphohexose mutase family.</text>
</comment>
<dbReference type="InterPro" id="IPR016066">
    <property type="entry name" value="A-D-PHexomutase_CS"/>
</dbReference>
<dbReference type="PRINTS" id="PR00509">
    <property type="entry name" value="PGMPMM"/>
</dbReference>
<dbReference type="InterPro" id="IPR005841">
    <property type="entry name" value="Alpha-D-phosphohexomutase_SF"/>
</dbReference>
<comment type="caution">
    <text evidence="19">The sequence shown here is derived from an EMBL/GenBank/DDBJ whole genome shotgun (WGS) entry which is preliminary data.</text>
</comment>
<dbReference type="SUPFAM" id="SSF55957">
    <property type="entry name" value="Phosphoglucomutase, C-terminal domain"/>
    <property type="match status" value="1"/>
</dbReference>
<evidence type="ECO:0000256" key="7">
    <source>
        <dbReference type="ARBA" id="ARBA00022553"/>
    </source>
</evidence>
<protein>
    <recommendedName>
        <fullName evidence="11">Phosphoglucomutase</fullName>
        <ecNumber evidence="6">5.4.2.2</ecNumber>
    </recommendedName>
    <alternativeName>
        <fullName evidence="13">Alpha-phosphoglucomutase</fullName>
    </alternativeName>
    <alternativeName>
        <fullName evidence="12">Glucose phosphomutase</fullName>
    </alternativeName>
</protein>
<proteinExistence type="inferred from homology"/>
<dbReference type="PROSITE" id="PS00710">
    <property type="entry name" value="PGM_PMM"/>
    <property type="match status" value="1"/>
</dbReference>
<evidence type="ECO:0000256" key="4">
    <source>
        <dbReference type="ARBA" id="ARBA00005189"/>
    </source>
</evidence>
<feature type="domain" description="Alpha-D-phosphohexomutase C-terminal" evidence="15">
    <location>
        <begin position="520"/>
        <end position="553"/>
    </location>
</feature>
<feature type="domain" description="Alpha-D-phosphohexomutase alpha/beta/alpha" evidence="18">
    <location>
        <begin position="327"/>
        <end position="453"/>
    </location>
</feature>
<comment type="cofactor">
    <cofactor evidence="2">
        <name>Mg(2+)</name>
        <dbReference type="ChEBI" id="CHEBI:18420"/>
    </cofactor>
</comment>
<dbReference type="EC" id="5.4.2.2" evidence="6"/>
<evidence type="ECO:0000259" key="17">
    <source>
        <dbReference type="Pfam" id="PF02879"/>
    </source>
</evidence>
<dbReference type="KEGG" id="cthd:CDO33_05685"/>
<dbReference type="InterPro" id="IPR005845">
    <property type="entry name" value="A-D-PHexomutase_a/b/a-II"/>
</dbReference>
<evidence type="ECO:0000256" key="9">
    <source>
        <dbReference type="ARBA" id="ARBA00022842"/>
    </source>
</evidence>
<dbReference type="RefSeq" id="WP_103080177.1">
    <property type="nucleotide sequence ID" value="NZ_CP021850.1"/>
</dbReference>
<dbReference type="Proteomes" id="UP000236151">
    <property type="component" value="Unassembled WGS sequence"/>
</dbReference>
<dbReference type="GO" id="GO:0000287">
    <property type="term" value="F:magnesium ion binding"/>
    <property type="evidence" value="ECO:0007669"/>
    <property type="project" value="InterPro"/>
</dbReference>
<dbReference type="OrthoDB" id="9806956at2"/>
<dbReference type="PANTHER" id="PTHR45745">
    <property type="entry name" value="PHOSPHOMANNOMUTASE 45A"/>
    <property type="match status" value="1"/>
</dbReference>
<evidence type="ECO:0000256" key="3">
    <source>
        <dbReference type="ARBA" id="ARBA00005164"/>
    </source>
</evidence>
<dbReference type="InterPro" id="IPR005846">
    <property type="entry name" value="A-D-PHexomutase_a/b/a-III"/>
</dbReference>
<comment type="pathway">
    <text evidence="3">Glycolipid metabolism; diglucosyl-diacylglycerol biosynthesis.</text>
</comment>
<accession>A0A2K2FKQ7</accession>
<evidence type="ECO:0000259" key="18">
    <source>
        <dbReference type="Pfam" id="PF02880"/>
    </source>
</evidence>
<evidence type="ECO:0000256" key="6">
    <source>
        <dbReference type="ARBA" id="ARBA00012728"/>
    </source>
</evidence>
<organism evidence="19 20">
    <name type="scientific">Clostridium thermosuccinogenes</name>
    <dbReference type="NCBI Taxonomy" id="84032"/>
    <lineage>
        <taxon>Bacteria</taxon>
        <taxon>Bacillati</taxon>
        <taxon>Bacillota</taxon>
        <taxon>Clostridia</taxon>
        <taxon>Eubacteriales</taxon>
        <taxon>Clostridiaceae</taxon>
        <taxon>Clostridium</taxon>
    </lineage>
</organism>
<evidence type="ECO:0000256" key="13">
    <source>
        <dbReference type="ARBA" id="ARBA00041467"/>
    </source>
</evidence>
<keyword evidence="10" id="KW-0413">Isomerase</keyword>
<dbReference type="GO" id="GO:0006166">
    <property type="term" value="P:purine ribonucleoside salvage"/>
    <property type="evidence" value="ECO:0007669"/>
    <property type="project" value="TreeGrafter"/>
</dbReference>
<evidence type="ECO:0000259" key="15">
    <source>
        <dbReference type="Pfam" id="PF00408"/>
    </source>
</evidence>
<evidence type="ECO:0000313" key="20">
    <source>
        <dbReference type="Proteomes" id="UP000236151"/>
    </source>
</evidence>
<comment type="pathway">
    <text evidence="4">Lipid metabolism.</text>
</comment>
<evidence type="ECO:0000256" key="14">
    <source>
        <dbReference type="RuleBase" id="RU004326"/>
    </source>
</evidence>
<evidence type="ECO:0000259" key="16">
    <source>
        <dbReference type="Pfam" id="PF02878"/>
    </source>
</evidence>
<gene>
    <name evidence="19" type="ORF">CDQ84_02660</name>
</gene>
<dbReference type="AlphaFoldDB" id="A0A2K2FKQ7"/>
<dbReference type="CDD" id="cd05799">
    <property type="entry name" value="PGM2"/>
    <property type="match status" value="1"/>
</dbReference>
<keyword evidence="9 14" id="KW-0460">Magnesium</keyword>
<evidence type="ECO:0000256" key="10">
    <source>
        <dbReference type="ARBA" id="ARBA00023235"/>
    </source>
</evidence>
<dbReference type="Gene3D" id="3.30.310.50">
    <property type="entry name" value="Alpha-D-phosphohexomutase, C-terminal domain"/>
    <property type="match status" value="1"/>
</dbReference>
<keyword evidence="8 14" id="KW-0479">Metal-binding</keyword>
<dbReference type="Pfam" id="PF02880">
    <property type="entry name" value="PGM_PMM_III"/>
    <property type="match status" value="1"/>
</dbReference>
<name>A0A2K2FKQ7_9CLOT</name>
<dbReference type="GO" id="GO:0005975">
    <property type="term" value="P:carbohydrate metabolic process"/>
    <property type="evidence" value="ECO:0007669"/>
    <property type="project" value="InterPro"/>
</dbReference>
<dbReference type="InterPro" id="IPR005843">
    <property type="entry name" value="A-D-PHexomutase_C"/>
</dbReference>
<dbReference type="GO" id="GO:0008973">
    <property type="term" value="F:phosphopentomutase activity"/>
    <property type="evidence" value="ECO:0007669"/>
    <property type="project" value="TreeGrafter"/>
</dbReference>
<reference evidence="19 20" key="1">
    <citation type="submission" date="2017-06" db="EMBL/GenBank/DDBJ databases">
        <title>Investigating the central metabolism of Clostridium thermosuccinogenes.</title>
        <authorList>
            <person name="Koendjbiharie J.G."/>
            <person name="van Kranenburg R."/>
        </authorList>
    </citation>
    <scope>NUCLEOTIDE SEQUENCE [LARGE SCALE GENOMIC DNA]</scope>
    <source>
        <strain evidence="19 20">DSM 5806</strain>
    </source>
</reference>
<keyword evidence="20" id="KW-1185">Reference proteome</keyword>
<evidence type="ECO:0000256" key="1">
    <source>
        <dbReference type="ARBA" id="ARBA00000443"/>
    </source>
</evidence>
<dbReference type="InterPro" id="IPR036900">
    <property type="entry name" value="A-D-PHexomutase_C_sf"/>
</dbReference>
<dbReference type="EMBL" id="NIOJ01000004">
    <property type="protein sequence ID" value="PNU01049.1"/>
    <property type="molecule type" value="Genomic_DNA"/>
</dbReference>
<dbReference type="InterPro" id="IPR005844">
    <property type="entry name" value="A-D-PHexomutase_a/b/a-I"/>
</dbReference>
<dbReference type="InterPro" id="IPR016055">
    <property type="entry name" value="A-D-PHexomutase_a/b/a-I/II/III"/>
</dbReference>